<evidence type="ECO:0000259" key="1">
    <source>
        <dbReference type="Pfam" id="PF01738"/>
    </source>
</evidence>
<proteinExistence type="predicted"/>
<dbReference type="AlphaFoldDB" id="D2VA87"/>
<dbReference type="OrthoDB" id="17560at2759"/>
<dbReference type="InterPro" id="IPR051049">
    <property type="entry name" value="Dienelactone_hydrolase-like"/>
</dbReference>
<protein>
    <submittedName>
        <fullName evidence="2">Dienelactone hydrolase family protein</fullName>
    </submittedName>
</protein>
<dbReference type="InterPro" id="IPR029058">
    <property type="entry name" value="AB_hydrolase_fold"/>
</dbReference>
<accession>D2VA87</accession>
<dbReference type="STRING" id="5762.D2VA87"/>
<name>D2VA87_NAEGR</name>
<keyword evidence="3" id="KW-1185">Reference proteome</keyword>
<feature type="domain" description="Dienelactone hydrolase" evidence="1">
    <location>
        <begin position="22"/>
        <end position="229"/>
    </location>
</feature>
<dbReference type="Proteomes" id="UP000006671">
    <property type="component" value="Unassembled WGS sequence"/>
</dbReference>
<dbReference type="eggNOG" id="KOG3043">
    <property type="taxonomic scope" value="Eukaryota"/>
</dbReference>
<organism evidence="3">
    <name type="scientific">Naegleria gruberi</name>
    <name type="common">Amoeba</name>
    <dbReference type="NCBI Taxonomy" id="5762"/>
    <lineage>
        <taxon>Eukaryota</taxon>
        <taxon>Discoba</taxon>
        <taxon>Heterolobosea</taxon>
        <taxon>Tetramitia</taxon>
        <taxon>Eutetramitia</taxon>
        <taxon>Vahlkampfiidae</taxon>
        <taxon>Naegleria</taxon>
    </lineage>
</organism>
<dbReference type="KEGG" id="ngr:NAEGRDRAFT_79187"/>
<dbReference type="VEuPathDB" id="AmoebaDB:NAEGRDRAFT_79187"/>
<dbReference type="SUPFAM" id="SSF53474">
    <property type="entry name" value="alpha/beta-Hydrolases"/>
    <property type="match status" value="1"/>
</dbReference>
<dbReference type="InParanoid" id="D2VA87"/>
<dbReference type="RefSeq" id="XP_002679008.1">
    <property type="nucleotide sequence ID" value="XM_002678962.1"/>
</dbReference>
<gene>
    <name evidence="2" type="ORF">NAEGRDRAFT_79187</name>
</gene>
<dbReference type="InterPro" id="IPR002925">
    <property type="entry name" value="Dienelactn_hydro"/>
</dbReference>
<evidence type="ECO:0000313" key="2">
    <source>
        <dbReference type="EMBL" id="EFC46264.1"/>
    </source>
</evidence>
<sequence length="232" mass="25064">MSSSTSSVVSIPTSNKLGDCPGYVAKPQESTTMGVIILQEWWGVNDHIKSKGIKIAEELKAITIIPDLYRGQVATDHEHAGHLMHGLDWPGAIADILGAAKYLRSAHGCTKIGVTGFCMGGALTLAATASQTDGTINAASCFYGIPQMDVSKINVPVIAHFGELDDIKGFSDVEAANKLQESWKQNGVNGTVYIYPGCSHAFTNNTRPEVFNAEAYALSFERMYDFFRTNLQ</sequence>
<evidence type="ECO:0000313" key="3">
    <source>
        <dbReference type="Proteomes" id="UP000006671"/>
    </source>
</evidence>
<dbReference type="PANTHER" id="PTHR46623">
    <property type="entry name" value="CARBOXYMETHYLENEBUTENOLIDASE-RELATED"/>
    <property type="match status" value="1"/>
</dbReference>
<dbReference type="PANTHER" id="PTHR46623:SF6">
    <property type="entry name" value="ALPHA_BETA-HYDROLASES SUPERFAMILY PROTEIN"/>
    <property type="match status" value="1"/>
</dbReference>
<dbReference type="EMBL" id="GG738859">
    <property type="protein sequence ID" value="EFC46264.1"/>
    <property type="molecule type" value="Genomic_DNA"/>
</dbReference>
<dbReference type="Gene3D" id="3.40.50.1820">
    <property type="entry name" value="alpha/beta hydrolase"/>
    <property type="match status" value="1"/>
</dbReference>
<keyword evidence="2" id="KW-0378">Hydrolase</keyword>
<dbReference type="GO" id="GO:0016787">
    <property type="term" value="F:hydrolase activity"/>
    <property type="evidence" value="ECO:0007669"/>
    <property type="project" value="UniProtKB-KW"/>
</dbReference>
<dbReference type="GeneID" id="8859504"/>
<reference evidence="2 3" key="1">
    <citation type="journal article" date="2010" name="Cell">
        <title>The genome of Naegleria gruberi illuminates early eukaryotic versatility.</title>
        <authorList>
            <person name="Fritz-Laylin L.K."/>
            <person name="Prochnik S.E."/>
            <person name="Ginger M.L."/>
            <person name="Dacks J.B."/>
            <person name="Carpenter M.L."/>
            <person name="Field M.C."/>
            <person name="Kuo A."/>
            <person name="Paredez A."/>
            <person name="Chapman J."/>
            <person name="Pham J."/>
            <person name="Shu S."/>
            <person name="Neupane R."/>
            <person name="Cipriano M."/>
            <person name="Mancuso J."/>
            <person name="Tu H."/>
            <person name="Salamov A."/>
            <person name="Lindquist E."/>
            <person name="Shapiro H."/>
            <person name="Lucas S."/>
            <person name="Grigoriev I.V."/>
            <person name="Cande W.Z."/>
            <person name="Fulton C."/>
            <person name="Rokhsar D.S."/>
            <person name="Dawson S.C."/>
        </authorList>
    </citation>
    <scope>NUCLEOTIDE SEQUENCE [LARGE SCALE GENOMIC DNA]</scope>
    <source>
        <strain evidence="2 3">NEG-M</strain>
    </source>
</reference>
<dbReference type="Pfam" id="PF01738">
    <property type="entry name" value="DLH"/>
    <property type="match status" value="1"/>
</dbReference>